<keyword evidence="3" id="KW-1185">Reference proteome</keyword>
<dbReference type="InterPro" id="IPR035897">
    <property type="entry name" value="Toll_tir_struct_dom_sf"/>
</dbReference>
<gene>
    <name evidence="2" type="ORF">HK100_001522</name>
</gene>
<dbReference type="PROSITE" id="PS50104">
    <property type="entry name" value="TIR"/>
    <property type="match status" value="1"/>
</dbReference>
<dbReference type="PANTHER" id="PTHR31649">
    <property type="entry name" value="AGAP009604-PA"/>
    <property type="match status" value="1"/>
</dbReference>
<dbReference type="InterPro" id="IPR006616">
    <property type="entry name" value="DM9_repeat"/>
</dbReference>
<dbReference type="Pfam" id="PF13676">
    <property type="entry name" value="TIR_2"/>
    <property type="match status" value="1"/>
</dbReference>
<evidence type="ECO:0000259" key="1">
    <source>
        <dbReference type="PROSITE" id="PS50104"/>
    </source>
</evidence>
<dbReference type="PANTHER" id="PTHR31649:SF1">
    <property type="entry name" value="FARNESOIC ACID O-METHYL TRANSFERASE DOMAIN-CONTAINING PROTEIN"/>
    <property type="match status" value="1"/>
</dbReference>
<accession>A0AAD5SX15</accession>
<organism evidence="2 3">
    <name type="scientific">Physocladia obscura</name>
    <dbReference type="NCBI Taxonomy" id="109957"/>
    <lineage>
        <taxon>Eukaryota</taxon>
        <taxon>Fungi</taxon>
        <taxon>Fungi incertae sedis</taxon>
        <taxon>Chytridiomycota</taxon>
        <taxon>Chytridiomycota incertae sedis</taxon>
        <taxon>Chytridiomycetes</taxon>
        <taxon>Chytridiales</taxon>
        <taxon>Chytriomycetaceae</taxon>
        <taxon>Physocladia</taxon>
    </lineage>
</organism>
<dbReference type="Gene3D" id="3.40.50.10140">
    <property type="entry name" value="Toll/interleukin-1 receptor homology (TIR) domain"/>
    <property type="match status" value="1"/>
</dbReference>
<dbReference type="SMART" id="SM00696">
    <property type="entry name" value="DM9"/>
    <property type="match status" value="1"/>
</dbReference>
<sequence length="801" mass="89376">MTKSEYLCRQERHRNRRATAPDGYGHDAFISYRVASEAAFATLLCSLLQERGLCVFLDQRCLDDGLPWQEGFEMGIEDAKTILFLISARSLHIMAENIANGWHDNVLIEMRKGIQLSRERPAVRIVPILMGAYTENGLLEELSFANPAVKAITGDAADTLKDLFKDNGFQAHPRDPEMIVNRLISGNVLSPPQSFISQTISSDDSEIAKLRILGNGSLFRLDVSGKMQWCSNAKHSLTDSGKWQPLNSPKGSHIIDADAGAKDGALWCVSRHGVVFRSRLPQAGNSSDLNWERVPEVYLTHISCQSYDSAMGINEDSSVFQYLGSDHGTDKLRGENRWVQLKGQSAEQCTMGQDGTMWILTDRRRLYQWNGEFWAVFIIPTSMNQLSVHSAKRAAGVTKNHVIQILDVGSDSWVTYPAVGTRVTISENDLYYVNDDGELRCADLKEYFESLEAQTKENGTGLERWIKSSQEETEKDIRDGKAVFWRLTGKNKPFPDDAIVCGHVNEKDLFGMRVYFTNGILVGTATRDGDAWGTFDGNAIKFAAQYQILCGDGSQITWKDNAASLTKGALNCGYDNYLRKPTQLGRIQSGRNLMVGKASNGVIWYSHGANEARNEGGEIACYDMLEISAYHQWVQTAKKESKLAIETGNAVVWKFIKDHHHILDDAIVCGKDLDGSKMYAARTFMNGEVFVGRVTKNVKACSSYAGNVLFFADQYQVLCHNNKNDNTISWVQVNNRSAESRLDTSKIIVAGTDGNYKIGIGRVQHEGTLQVGKVNLSYFSMWFPYGKCENEEVTYELATVL</sequence>
<comment type="caution">
    <text evidence="2">The sequence shown here is derived from an EMBL/GenBank/DDBJ whole genome shotgun (WGS) entry which is preliminary data.</text>
</comment>
<reference evidence="2" key="1">
    <citation type="submission" date="2020-05" db="EMBL/GenBank/DDBJ databases">
        <title>Phylogenomic resolution of chytrid fungi.</title>
        <authorList>
            <person name="Stajich J.E."/>
            <person name="Amses K."/>
            <person name="Simmons R."/>
            <person name="Seto K."/>
            <person name="Myers J."/>
            <person name="Bonds A."/>
            <person name="Quandt C.A."/>
            <person name="Barry K."/>
            <person name="Liu P."/>
            <person name="Grigoriev I."/>
            <person name="Longcore J.E."/>
            <person name="James T.Y."/>
        </authorList>
    </citation>
    <scope>NUCLEOTIDE SEQUENCE</scope>
    <source>
        <strain evidence="2">JEL0513</strain>
    </source>
</reference>
<evidence type="ECO:0000313" key="3">
    <source>
        <dbReference type="Proteomes" id="UP001211907"/>
    </source>
</evidence>
<dbReference type="SMART" id="SM00706">
    <property type="entry name" value="TECPR"/>
    <property type="match status" value="3"/>
</dbReference>
<dbReference type="AlphaFoldDB" id="A0AAD5SX15"/>
<dbReference type="InterPro" id="IPR000157">
    <property type="entry name" value="TIR_dom"/>
</dbReference>
<dbReference type="InterPro" id="IPR006624">
    <property type="entry name" value="Beta-propeller_rpt_TECPR"/>
</dbReference>
<dbReference type="Proteomes" id="UP001211907">
    <property type="component" value="Unassembled WGS sequence"/>
</dbReference>
<protein>
    <recommendedName>
        <fullName evidence="1">TIR domain-containing protein</fullName>
    </recommendedName>
</protein>
<dbReference type="GO" id="GO:0007165">
    <property type="term" value="P:signal transduction"/>
    <property type="evidence" value="ECO:0007669"/>
    <property type="project" value="InterPro"/>
</dbReference>
<dbReference type="Pfam" id="PF11901">
    <property type="entry name" value="DM9"/>
    <property type="match status" value="2"/>
</dbReference>
<name>A0AAD5SX15_9FUNG</name>
<feature type="domain" description="TIR" evidence="1">
    <location>
        <begin position="24"/>
        <end position="163"/>
    </location>
</feature>
<dbReference type="EMBL" id="JADGJH010001330">
    <property type="protein sequence ID" value="KAJ3114905.1"/>
    <property type="molecule type" value="Genomic_DNA"/>
</dbReference>
<dbReference type="SUPFAM" id="SSF52200">
    <property type="entry name" value="Toll/Interleukin receptor TIR domain"/>
    <property type="match status" value="1"/>
</dbReference>
<evidence type="ECO:0000313" key="2">
    <source>
        <dbReference type="EMBL" id="KAJ3114905.1"/>
    </source>
</evidence>
<proteinExistence type="predicted"/>